<evidence type="ECO:0000313" key="13">
    <source>
        <dbReference type="EMBL" id="CQD18662.1"/>
    </source>
</evidence>
<evidence type="ECO:0000256" key="10">
    <source>
        <dbReference type="RuleBase" id="RU361277"/>
    </source>
</evidence>
<dbReference type="InterPro" id="IPR011032">
    <property type="entry name" value="GroES-like_sf"/>
</dbReference>
<dbReference type="InterPro" id="IPR023921">
    <property type="entry name" value="ADH_Zn_actinomycetes"/>
</dbReference>
<proteinExistence type="inferred from homology"/>
<dbReference type="SUPFAM" id="SSF50129">
    <property type="entry name" value="GroES-like"/>
    <property type="match status" value="2"/>
</dbReference>
<dbReference type="PANTHER" id="PTHR43880:SF12">
    <property type="entry name" value="ALCOHOL DEHYDROGENASE CLASS-3"/>
    <property type="match status" value="1"/>
</dbReference>
<dbReference type="OrthoDB" id="334894at2"/>
<dbReference type="PANTHER" id="PTHR43880">
    <property type="entry name" value="ALCOHOL DEHYDROGENASE"/>
    <property type="match status" value="1"/>
</dbReference>
<evidence type="ECO:0000313" key="14">
    <source>
        <dbReference type="EMBL" id="ULP41094.1"/>
    </source>
</evidence>
<reference evidence="14" key="2">
    <citation type="submission" date="2022-08" db="EMBL/GenBank/DDBJ databases">
        <title>Complete genome sequence of 14 non-tuberculosis mycobacteria type-strains.</title>
        <authorList>
            <person name="Igarashi Y."/>
            <person name="Osugi A."/>
            <person name="Mitarai S."/>
        </authorList>
    </citation>
    <scope>NUCLEOTIDE SEQUENCE</scope>
    <source>
        <strain evidence="14">ATCC 51985</strain>
    </source>
</reference>
<evidence type="ECO:0000256" key="9">
    <source>
        <dbReference type="ARBA" id="ARBA00049243"/>
    </source>
</evidence>
<comment type="similarity">
    <text evidence="2 10">Belongs to the zinc-containing alcohol dehydrogenase family.</text>
</comment>
<dbReference type="GO" id="GO:0005829">
    <property type="term" value="C:cytosol"/>
    <property type="evidence" value="ECO:0007669"/>
    <property type="project" value="TreeGrafter"/>
</dbReference>
<keyword evidence="5 10" id="KW-0862">Zinc</keyword>
<dbReference type="GO" id="GO:0008270">
    <property type="term" value="F:zinc ion binding"/>
    <property type="evidence" value="ECO:0007669"/>
    <property type="project" value="InterPro"/>
</dbReference>
<evidence type="ECO:0000256" key="6">
    <source>
        <dbReference type="ARBA" id="ARBA00023002"/>
    </source>
</evidence>
<dbReference type="CDD" id="cd08279">
    <property type="entry name" value="Zn_ADH_class_III"/>
    <property type="match status" value="1"/>
</dbReference>
<evidence type="ECO:0000313" key="16">
    <source>
        <dbReference type="Proteomes" id="UP001055171"/>
    </source>
</evidence>
<dbReference type="InterPro" id="IPR013149">
    <property type="entry name" value="ADH-like_C"/>
</dbReference>
<dbReference type="Pfam" id="PF08240">
    <property type="entry name" value="ADH_N"/>
    <property type="match status" value="1"/>
</dbReference>
<evidence type="ECO:0000256" key="5">
    <source>
        <dbReference type="ARBA" id="ARBA00022833"/>
    </source>
</evidence>
<evidence type="ECO:0000256" key="8">
    <source>
        <dbReference type="ARBA" id="ARBA00049164"/>
    </source>
</evidence>
<name>A0A0E4H323_MYCLN</name>
<dbReference type="STRING" id="141349.BN1232_04298"/>
<dbReference type="Proteomes" id="UP000199251">
    <property type="component" value="Unassembled WGS sequence"/>
</dbReference>
<evidence type="ECO:0000256" key="1">
    <source>
        <dbReference type="ARBA" id="ARBA00001947"/>
    </source>
</evidence>
<protein>
    <recommendedName>
        <fullName evidence="3">alcohol dehydrogenase</fullName>
        <ecNumber evidence="3">1.1.1.1</ecNumber>
    </recommendedName>
</protein>
<dbReference type="InterPro" id="IPR002328">
    <property type="entry name" value="ADH_Zn_CS"/>
</dbReference>
<dbReference type="GO" id="GO:0051903">
    <property type="term" value="F:S-(hydroxymethyl)glutathione dehydrogenase [NAD(P)+] activity"/>
    <property type="evidence" value="ECO:0007669"/>
    <property type="project" value="TreeGrafter"/>
</dbReference>
<dbReference type="NCBIfam" id="TIGR03989">
    <property type="entry name" value="Rxyl_3153"/>
    <property type="match status" value="1"/>
</dbReference>
<dbReference type="InterPro" id="IPR036291">
    <property type="entry name" value="NAD(P)-bd_dom_sf"/>
</dbReference>
<evidence type="ECO:0000256" key="3">
    <source>
        <dbReference type="ARBA" id="ARBA00013190"/>
    </source>
</evidence>
<evidence type="ECO:0000259" key="12">
    <source>
        <dbReference type="Pfam" id="PF08240"/>
    </source>
</evidence>
<organism evidence="13 15">
    <name type="scientific">Mycobacterium lentiflavum</name>
    <dbReference type="NCBI Taxonomy" id="141349"/>
    <lineage>
        <taxon>Bacteria</taxon>
        <taxon>Bacillati</taxon>
        <taxon>Actinomycetota</taxon>
        <taxon>Actinomycetes</taxon>
        <taxon>Mycobacteriales</taxon>
        <taxon>Mycobacteriaceae</taxon>
        <taxon>Mycobacterium</taxon>
        <taxon>Mycobacterium simiae complex</taxon>
    </lineage>
</organism>
<dbReference type="EC" id="1.1.1.1" evidence="3"/>
<feature type="domain" description="Alcohol dehydrogenase-like C-terminal" evidence="11">
    <location>
        <begin position="209"/>
        <end position="339"/>
    </location>
</feature>
<dbReference type="EMBL" id="CTEE01000001">
    <property type="protein sequence ID" value="CQD18662.1"/>
    <property type="molecule type" value="Genomic_DNA"/>
</dbReference>
<dbReference type="SUPFAM" id="SSF51735">
    <property type="entry name" value="NAD(P)-binding Rossmann-fold domains"/>
    <property type="match status" value="1"/>
</dbReference>
<dbReference type="GO" id="GO:0004022">
    <property type="term" value="F:alcohol dehydrogenase (NAD+) activity"/>
    <property type="evidence" value="ECO:0007669"/>
    <property type="project" value="UniProtKB-EC"/>
</dbReference>
<dbReference type="Gene3D" id="3.90.180.10">
    <property type="entry name" value="Medium-chain alcohol dehydrogenases, catalytic domain"/>
    <property type="match status" value="1"/>
</dbReference>
<evidence type="ECO:0000256" key="4">
    <source>
        <dbReference type="ARBA" id="ARBA00022723"/>
    </source>
</evidence>
<dbReference type="EMBL" id="CP092423">
    <property type="protein sequence ID" value="ULP41094.1"/>
    <property type="molecule type" value="Genomic_DNA"/>
</dbReference>
<dbReference type="GO" id="GO:0046294">
    <property type="term" value="P:formaldehyde catabolic process"/>
    <property type="evidence" value="ECO:0007669"/>
    <property type="project" value="TreeGrafter"/>
</dbReference>
<keyword evidence="6" id="KW-0560">Oxidoreductase</keyword>
<comment type="cofactor">
    <cofactor evidence="1 10">
        <name>Zn(2+)</name>
        <dbReference type="ChEBI" id="CHEBI:29105"/>
    </cofactor>
</comment>
<dbReference type="InterPro" id="IPR013154">
    <property type="entry name" value="ADH-like_N"/>
</dbReference>
<keyword evidence="16" id="KW-1185">Reference proteome</keyword>
<reference evidence="13 15" key="1">
    <citation type="submission" date="2015-03" db="EMBL/GenBank/DDBJ databases">
        <authorList>
            <person name="Urmite Genomes"/>
        </authorList>
    </citation>
    <scope>NUCLEOTIDE SEQUENCE [LARGE SCALE GENOMIC DNA]</scope>
    <source>
        <strain evidence="13 15">CSUR P1491</strain>
    </source>
</reference>
<comment type="catalytic activity">
    <reaction evidence="9">
        <text>a primary alcohol + NAD(+) = an aldehyde + NADH + H(+)</text>
        <dbReference type="Rhea" id="RHEA:10736"/>
        <dbReference type="ChEBI" id="CHEBI:15378"/>
        <dbReference type="ChEBI" id="CHEBI:15734"/>
        <dbReference type="ChEBI" id="CHEBI:17478"/>
        <dbReference type="ChEBI" id="CHEBI:57540"/>
        <dbReference type="ChEBI" id="CHEBI:57945"/>
        <dbReference type="EC" id="1.1.1.1"/>
    </reaction>
</comment>
<gene>
    <name evidence="13" type="ORF">BN1232_04298</name>
    <name evidence="14" type="ORF">MJO58_19640</name>
</gene>
<dbReference type="AlphaFoldDB" id="A0A0E4H323"/>
<evidence type="ECO:0000256" key="7">
    <source>
        <dbReference type="ARBA" id="ARBA00023027"/>
    </source>
</evidence>
<dbReference type="RefSeq" id="WP_090604867.1">
    <property type="nucleotide sequence ID" value="NZ_CP092423.2"/>
</dbReference>
<dbReference type="Pfam" id="PF00107">
    <property type="entry name" value="ADH_zinc_N"/>
    <property type="match status" value="1"/>
</dbReference>
<evidence type="ECO:0000256" key="2">
    <source>
        <dbReference type="ARBA" id="ARBA00008072"/>
    </source>
</evidence>
<dbReference type="Proteomes" id="UP001055171">
    <property type="component" value="Chromosome"/>
</dbReference>
<accession>A0A0E4H323</accession>
<dbReference type="PROSITE" id="PS00059">
    <property type="entry name" value="ADH_ZINC"/>
    <property type="match status" value="1"/>
</dbReference>
<keyword evidence="7" id="KW-0520">NAD</keyword>
<evidence type="ECO:0000259" key="11">
    <source>
        <dbReference type="Pfam" id="PF00107"/>
    </source>
</evidence>
<feature type="domain" description="Alcohol dehydrogenase-like N-terminal" evidence="12">
    <location>
        <begin position="27"/>
        <end position="168"/>
    </location>
</feature>
<keyword evidence="4 10" id="KW-0479">Metal-binding</keyword>
<sequence>MKSRAAILHDVGGPWSVEDFELDAPRAGEVLVEMAAAGMCHSDDHILKGDMSAPNEMLRSLGLPTMFPMIGGHEGSGVVREVGPGVTEFVPGDHVVMSFVAVCGQCRWCASGMEYICDMGAGVLTPGMPTDGTYRHHTAEGKPLGHLAKVGAFAKHTVVSTNSLVKIEPHLPLVPSALLSCAIPTGFGSVANRSNMRPGDTVVVIGVGGIGTGAIQGARVGGAAQIVAVDPVEFKQKSALQFGATHTAAAAVEAMDLVRELTYGVMADAVVVSPSLITPDDVRDAVRLTRKGGTCVLTGMTSQLTSSVKIDLQDFILSNKSLAGTVFGSCNPKADVFRLARLYQSGQLQLDEMITRRYRLDDINDAYDDLLNGKIVRGVIDFGIE</sequence>
<comment type="catalytic activity">
    <reaction evidence="8">
        <text>a secondary alcohol + NAD(+) = a ketone + NADH + H(+)</text>
        <dbReference type="Rhea" id="RHEA:10740"/>
        <dbReference type="ChEBI" id="CHEBI:15378"/>
        <dbReference type="ChEBI" id="CHEBI:17087"/>
        <dbReference type="ChEBI" id="CHEBI:35681"/>
        <dbReference type="ChEBI" id="CHEBI:57540"/>
        <dbReference type="ChEBI" id="CHEBI:57945"/>
        <dbReference type="EC" id="1.1.1.1"/>
    </reaction>
</comment>
<dbReference type="Gene3D" id="3.40.50.720">
    <property type="entry name" value="NAD(P)-binding Rossmann-like Domain"/>
    <property type="match status" value="1"/>
</dbReference>
<evidence type="ECO:0000313" key="15">
    <source>
        <dbReference type="Proteomes" id="UP000199251"/>
    </source>
</evidence>